<organism evidence="5 6">
    <name type="scientific">Ructibacterium gallinarum</name>
    <dbReference type="NCBI Taxonomy" id="2779355"/>
    <lineage>
        <taxon>Bacteria</taxon>
        <taxon>Bacillati</taxon>
        <taxon>Bacillota</taxon>
        <taxon>Clostridia</taxon>
        <taxon>Eubacteriales</taxon>
        <taxon>Oscillospiraceae</taxon>
        <taxon>Ructibacterium</taxon>
    </lineage>
</organism>
<gene>
    <name evidence="5" type="ORF">INF28_09640</name>
</gene>
<dbReference type="RefSeq" id="WP_226393275.1">
    <property type="nucleotide sequence ID" value="NZ_JADCKB010000021.1"/>
</dbReference>
<keyword evidence="3 4" id="KW-0732">Signal</keyword>
<comment type="caution">
    <text evidence="5">The sequence shown here is derived from an EMBL/GenBank/DDBJ whole genome shotgun (WGS) entry which is preliminary data.</text>
</comment>
<proteinExistence type="inferred from homology"/>
<dbReference type="PANTHER" id="PTHR30061:SF50">
    <property type="entry name" value="MALTOSE_MALTODEXTRIN-BINDING PERIPLASMIC PROTEIN"/>
    <property type="match status" value="1"/>
</dbReference>
<dbReference type="PANTHER" id="PTHR30061">
    <property type="entry name" value="MALTOSE-BINDING PERIPLASMIC PROTEIN"/>
    <property type="match status" value="1"/>
</dbReference>
<dbReference type="GO" id="GO:0055052">
    <property type="term" value="C:ATP-binding cassette (ABC) transporter complex, substrate-binding subunit-containing"/>
    <property type="evidence" value="ECO:0007669"/>
    <property type="project" value="TreeGrafter"/>
</dbReference>
<dbReference type="Proteomes" id="UP000806542">
    <property type="component" value="Unassembled WGS sequence"/>
</dbReference>
<dbReference type="GO" id="GO:1901982">
    <property type="term" value="F:maltose binding"/>
    <property type="evidence" value="ECO:0007669"/>
    <property type="project" value="TreeGrafter"/>
</dbReference>
<evidence type="ECO:0000256" key="4">
    <source>
        <dbReference type="SAM" id="SignalP"/>
    </source>
</evidence>
<feature type="chain" id="PRO_5038658539" evidence="4">
    <location>
        <begin position="19"/>
        <end position="460"/>
    </location>
</feature>
<keyword evidence="2" id="KW-0813">Transport</keyword>
<dbReference type="Gene3D" id="3.40.190.10">
    <property type="entry name" value="Periplasmic binding protein-like II"/>
    <property type="match status" value="1"/>
</dbReference>
<dbReference type="PROSITE" id="PS51257">
    <property type="entry name" value="PROKAR_LIPOPROTEIN"/>
    <property type="match status" value="1"/>
</dbReference>
<evidence type="ECO:0000256" key="3">
    <source>
        <dbReference type="ARBA" id="ARBA00022729"/>
    </source>
</evidence>
<evidence type="ECO:0000256" key="1">
    <source>
        <dbReference type="ARBA" id="ARBA00008520"/>
    </source>
</evidence>
<dbReference type="EMBL" id="JADCKB010000021">
    <property type="protein sequence ID" value="MBE5040720.1"/>
    <property type="molecule type" value="Genomic_DNA"/>
</dbReference>
<sequence>MKKWLKMCSVGLTIAVTAGLFVGCGQDSSNSDSSVKRVVVWSGETHSKLAYEKLVNEYNEGEGKEKGVHLDYQVKDNSTYNQTIELALKNGDAPDIFSGTMDKLVEENYIVAIDDLPGGPEYLEKYKDYLEEDRTSYNGKTYRVPVSMTTRGLIYNKDMFKAAGIVDENGEAKPPKTWAELRETAKKLTNPEKKEYGIILPAKYSNWYGSDIGETLQTSVGFDGYNPVTGEYDYSGIIPIAQTYLDMKADGSVYPGAEGLDNDPARAQFAAGNIGMKLAYSFDVGVLTDQFPATCDWGVAPLPVTVEGERYKSRASISMSMFINSKSVETVGGEALMEVFKFLTSDKVIQELYKEGINLPYDAKLVEGIEISDNPQWQAFADLVAQSAQPVTQPKTDATYTISENTEFVNKVWSGEETPAQFVERLEESKNQARASYYEMHPDEDINASVKPDWNVKISE</sequence>
<reference evidence="5" key="1">
    <citation type="submission" date="2020-10" db="EMBL/GenBank/DDBJ databases">
        <title>ChiBAC.</title>
        <authorList>
            <person name="Zenner C."/>
            <person name="Hitch T.C.A."/>
            <person name="Clavel T."/>
        </authorList>
    </citation>
    <scope>NUCLEOTIDE SEQUENCE</scope>
    <source>
        <strain evidence="5">DSM 107454</strain>
    </source>
</reference>
<dbReference type="AlphaFoldDB" id="A0A9D5R958"/>
<dbReference type="InterPro" id="IPR006059">
    <property type="entry name" value="SBP"/>
</dbReference>
<dbReference type="GO" id="GO:0042956">
    <property type="term" value="P:maltodextrin transmembrane transport"/>
    <property type="evidence" value="ECO:0007669"/>
    <property type="project" value="TreeGrafter"/>
</dbReference>
<keyword evidence="6" id="KW-1185">Reference proteome</keyword>
<evidence type="ECO:0000256" key="2">
    <source>
        <dbReference type="ARBA" id="ARBA00022448"/>
    </source>
</evidence>
<dbReference type="SUPFAM" id="SSF53850">
    <property type="entry name" value="Periplasmic binding protein-like II"/>
    <property type="match status" value="1"/>
</dbReference>
<evidence type="ECO:0000313" key="6">
    <source>
        <dbReference type="Proteomes" id="UP000806542"/>
    </source>
</evidence>
<name>A0A9D5R958_9FIRM</name>
<comment type="similarity">
    <text evidence="1">Belongs to the bacterial solute-binding protein 1 family.</text>
</comment>
<accession>A0A9D5R958</accession>
<dbReference type="Pfam" id="PF01547">
    <property type="entry name" value="SBP_bac_1"/>
    <property type="match status" value="1"/>
</dbReference>
<feature type="signal peptide" evidence="4">
    <location>
        <begin position="1"/>
        <end position="18"/>
    </location>
</feature>
<dbReference type="GO" id="GO:0015768">
    <property type="term" value="P:maltose transport"/>
    <property type="evidence" value="ECO:0007669"/>
    <property type="project" value="TreeGrafter"/>
</dbReference>
<protein>
    <submittedName>
        <fullName evidence="5">Extracellular solute-binding protein</fullName>
    </submittedName>
</protein>
<evidence type="ECO:0000313" key="5">
    <source>
        <dbReference type="EMBL" id="MBE5040720.1"/>
    </source>
</evidence>